<accession>A0A939EN24</accession>
<sequence>MAYASSTVGEAYAPVKIENETGNGGFVFVCEHASNYIPPSFGDLGLTEADRENHIAWDPGALGLARGLSRRLSSPLIAAGLSRLLIDCNRDIAAPDLIPECSELTRISGNEGLNDAARSHRISLSHTPFHAAVESVVSGRLLAGTPPAIVSLHTFTPIYKGTHRPWDIGLIYDQDMSLAAPALEALKSGTGHIVGDNEPYSPADGVFYTLNRHGQSKGLPHLMIEVRNDLIQSPEQEEAWADTLASILQNALDSLSATPETGATHA</sequence>
<dbReference type="RefSeq" id="WP_206940638.1">
    <property type="nucleotide sequence ID" value="NZ_JAFLNF010000004.1"/>
</dbReference>
<evidence type="ECO:0000313" key="1">
    <source>
        <dbReference type="EMBL" id="MBO0345760.1"/>
    </source>
</evidence>
<name>A0A939EN24_9HYPH</name>
<organism evidence="1 2">
    <name type="scientific">Roseibium limicola</name>
    <dbReference type="NCBI Taxonomy" id="2816037"/>
    <lineage>
        <taxon>Bacteria</taxon>
        <taxon>Pseudomonadati</taxon>
        <taxon>Pseudomonadota</taxon>
        <taxon>Alphaproteobacteria</taxon>
        <taxon>Hyphomicrobiales</taxon>
        <taxon>Stappiaceae</taxon>
        <taxon>Roseibium</taxon>
    </lineage>
</organism>
<dbReference type="AlphaFoldDB" id="A0A939EN24"/>
<dbReference type="Proteomes" id="UP000664779">
    <property type="component" value="Unassembled WGS sequence"/>
</dbReference>
<dbReference type="InterPro" id="IPR007709">
    <property type="entry name" value="N-FG_amidohydro"/>
</dbReference>
<keyword evidence="2" id="KW-1185">Reference proteome</keyword>
<dbReference type="Pfam" id="PF05013">
    <property type="entry name" value="FGase"/>
    <property type="match status" value="1"/>
</dbReference>
<dbReference type="Gene3D" id="3.40.630.40">
    <property type="entry name" value="Zn-dependent exopeptidases"/>
    <property type="match status" value="1"/>
</dbReference>
<reference evidence="1" key="1">
    <citation type="submission" date="2021-03" db="EMBL/GenBank/DDBJ databases">
        <title>Roseibium sp. CAU 1637 isolated from Incheon.</title>
        <authorList>
            <person name="Kim W."/>
        </authorList>
    </citation>
    <scope>NUCLEOTIDE SEQUENCE</scope>
    <source>
        <strain evidence="1">CAU 1637</strain>
    </source>
</reference>
<evidence type="ECO:0000313" key="2">
    <source>
        <dbReference type="Proteomes" id="UP000664779"/>
    </source>
</evidence>
<dbReference type="PIRSF" id="PIRSF029730">
    <property type="entry name" value="UCP029730"/>
    <property type="match status" value="1"/>
</dbReference>
<gene>
    <name evidence="1" type="ORF">J0X15_11065</name>
</gene>
<dbReference type="EMBL" id="JAFLNF010000004">
    <property type="protein sequence ID" value="MBO0345760.1"/>
    <property type="molecule type" value="Genomic_DNA"/>
</dbReference>
<proteinExistence type="predicted"/>
<protein>
    <submittedName>
        <fullName evidence="1">N-formylglutamate amidohydrolase</fullName>
    </submittedName>
</protein>
<dbReference type="SUPFAM" id="SSF53187">
    <property type="entry name" value="Zn-dependent exopeptidases"/>
    <property type="match status" value="1"/>
</dbReference>
<comment type="caution">
    <text evidence="1">The sequence shown here is derived from an EMBL/GenBank/DDBJ whole genome shotgun (WGS) entry which is preliminary data.</text>
</comment>
<dbReference type="InterPro" id="IPR011227">
    <property type="entry name" value="UCP029730"/>
</dbReference>